<evidence type="ECO:0000313" key="1">
    <source>
        <dbReference type="EMBL" id="KAJ3479154.1"/>
    </source>
</evidence>
<name>A0ACC1QKN1_9HYPO</name>
<reference evidence="1" key="1">
    <citation type="submission" date="2022-07" db="EMBL/GenBank/DDBJ databases">
        <title>Genome Sequence of Lecanicillium saksenae.</title>
        <authorList>
            <person name="Buettner E."/>
        </authorList>
    </citation>
    <scope>NUCLEOTIDE SEQUENCE</scope>
    <source>
        <strain evidence="1">VT-O1</strain>
    </source>
</reference>
<accession>A0ACC1QKN1</accession>
<organism evidence="1 2">
    <name type="scientific">Lecanicillium saksenae</name>
    <dbReference type="NCBI Taxonomy" id="468837"/>
    <lineage>
        <taxon>Eukaryota</taxon>
        <taxon>Fungi</taxon>
        <taxon>Dikarya</taxon>
        <taxon>Ascomycota</taxon>
        <taxon>Pezizomycotina</taxon>
        <taxon>Sordariomycetes</taxon>
        <taxon>Hypocreomycetidae</taxon>
        <taxon>Hypocreales</taxon>
        <taxon>Cordycipitaceae</taxon>
        <taxon>Lecanicillium</taxon>
    </lineage>
</organism>
<protein>
    <submittedName>
        <fullName evidence="1">Uncharacterized protein</fullName>
    </submittedName>
</protein>
<dbReference type="Proteomes" id="UP001148737">
    <property type="component" value="Unassembled WGS sequence"/>
</dbReference>
<gene>
    <name evidence="1" type="ORF">NLG97_g8389</name>
</gene>
<dbReference type="EMBL" id="JANAKD010001467">
    <property type="protein sequence ID" value="KAJ3479154.1"/>
    <property type="molecule type" value="Genomic_DNA"/>
</dbReference>
<evidence type="ECO:0000313" key="2">
    <source>
        <dbReference type="Proteomes" id="UP001148737"/>
    </source>
</evidence>
<comment type="caution">
    <text evidence="1">The sequence shown here is derived from an EMBL/GenBank/DDBJ whole genome shotgun (WGS) entry which is preliminary data.</text>
</comment>
<keyword evidence="2" id="KW-1185">Reference proteome</keyword>
<proteinExistence type="predicted"/>
<sequence>MSSTPPTPEQVAAAATAFRKFTVELWTLYAVGLSATILRTYGRTRAVGLRGLRADDYLVWVGVIFYTAQTSLGYNIGHAADGMANNGMTEAQRANLDTSSDEYMKRVIGSKIQVAGWSTYICLMTALKLSMLFFLTRLMFGLGRAFQVRIFVGFLLVAGTFIACTISVFASCRPFNHYWAIYPNPGRSCQAAISLPIVWSTFATNICTDIYLIMIPLPILWQSTLALSKKIASTVVLGAGIFVLVCATLKSAFVLADPVNGAQLAGSWGTREAFVAVITTNLPMIFPLIKRWLRPLLPKQLSASQKVEKSPTGFRTIGGGGPGADARRKPASANALTDFTFNASEEHVGNEAKKEKQHEDMFQPGGTTDIEAGMASHGHSPVPHAGDAEQEEWTVFQSTSTK</sequence>